<reference evidence="1 2" key="1">
    <citation type="submission" date="2018-09" db="EMBL/GenBank/DDBJ databases">
        <title>Sphingomonas sp. DAC4.</title>
        <authorList>
            <person name="Seo T."/>
        </authorList>
    </citation>
    <scope>NUCLEOTIDE SEQUENCE [LARGE SCALE GENOMIC DNA]</scope>
    <source>
        <strain evidence="1 2">DAC4</strain>
    </source>
</reference>
<dbReference type="Proteomes" id="UP000285023">
    <property type="component" value="Unassembled WGS sequence"/>
</dbReference>
<accession>A0A418Q388</accession>
<name>A0A418Q388_9SPHN</name>
<proteinExistence type="predicted"/>
<gene>
    <name evidence="1" type="ORF">D3M59_05290</name>
</gene>
<keyword evidence="2" id="KW-1185">Reference proteome</keyword>
<evidence type="ECO:0000313" key="1">
    <source>
        <dbReference type="EMBL" id="RIX32363.1"/>
    </source>
</evidence>
<dbReference type="RefSeq" id="WP_119532235.1">
    <property type="nucleotide sequence ID" value="NZ_QXTF01000001.1"/>
</dbReference>
<dbReference type="AlphaFoldDB" id="A0A418Q388"/>
<evidence type="ECO:0000313" key="2">
    <source>
        <dbReference type="Proteomes" id="UP000285023"/>
    </source>
</evidence>
<protein>
    <submittedName>
        <fullName evidence="1">Uncharacterized protein</fullName>
    </submittedName>
</protein>
<sequence>MEWKLVRLELASNGEFPRGSAGRTYLLRLPLADDGHVDCTRLAAEPERAVVRRYWANEADRIGHLVGTSAGLAIRYEVNDNSNGPLFPFGADRLSLGGEVKLTDVDGRERDFRVASVT</sequence>
<organism evidence="1 2">
    <name type="scientific">Sphingomonas edaphi</name>
    <dbReference type="NCBI Taxonomy" id="2315689"/>
    <lineage>
        <taxon>Bacteria</taxon>
        <taxon>Pseudomonadati</taxon>
        <taxon>Pseudomonadota</taxon>
        <taxon>Alphaproteobacteria</taxon>
        <taxon>Sphingomonadales</taxon>
        <taxon>Sphingomonadaceae</taxon>
        <taxon>Sphingomonas</taxon>
    </lineage>
</organism>
<dbReference type="EMBL" id="QXTF01000001">
    <property type="protein sequence ID" value="RIX32363.1"/>
    <property type="molecule type" value="Genomic_DNA"/>
</dbReference>
<dbReference type="OrthoDB" id="9801741at2"/>
<comment type="caution">
    <text evidence="1">The sequence shown here is derived from an EMBL/GenBank/DDBJ whole genome shotgun (WGS) entry which is preliminary data.</text>
</comment>